<dbReference type="GO" id="GO:0005886">
    <property type="term" value="C:plasma membrane"/>
    <property type="evidence" value="ECO:0007669"/>
    <property type="project" value="TreeGrafter"/>
</dbReference>
<dbReference type="Proteomes" id="UP000886785">
    <property type="component" value="Unassembled WGS sequence"/>
</dbReference>
<dbReference type="InterPro" id="IPR036138">
    <property type="entry name" value="PBP_dimer_sf"/>
</dbReference>
<dbReference type="InterPro" id="IPR012338">
    <property type="entry name" value="Beta-lactam/transpept-like"/>
</dbReference>
<dbReference type="PROSITE" id="PS51178">
    <property type="entry name" value="PASTA"/>
    <property type="match status" value="2"/>
</dbReference>
<dbReference type="SUPFAM" id="SSF54184">
    <property type="entry name" value="Penicillin-binding protein 2x (pbp-2x), c-terminal domain"/>
    <property type="match status" value="2"/>
</dbReference>
<dbReference type="SUPFAM" id="SSF56519">
    <property type="entry name" value="Penicillin binding protein dimerisation domain"/>
    <property type="match status" value="1"/>
</dbReference>
<evidence type="ECO:0000256" key="1">
    <source>
        <dbReference type="ARBA" id="ARBA00004370"/>
    </source>
</evidence>
<dbReference type="CDD" id="cd06575">
    <property type="entry name" value="PASTA_Pbp2x-like_2"/>
    <property type="match status" value="1"/>
</dbReference>
<reference evidence="6" key="1">
    <citation type="submission" date="2020-10" db="EMBL/GenBank/DDBJ databases">
        <authorList>
            <person name="Gilroy R."/>
        </authorList>
    </citation>
    <scope>NUCLEOTIDE SEQUENCE</scope>
    <source>
        <strain evidence="6">ChiSjej1B19-7085</strain>
    </source>
</reference>
<feature type="domain" description="PASTA" evidence="5">
    <location>
        <begin position="667"/>
        <end position="732"/>
    </location>
</feature>
<feature type="domain" description="PASTA" evidence="5">
    <location>
        <begin position="604"/>
        <end position="664"/>
    </location>
</feature>
<comment type="similarity">
    <text evidence="2">Belongs to the transpeptidase family.</text>
</comment>
<dbReference type="Pfam" id="PF03717">
    <property type="entry name" value="PBP_dimer"/>
    <property type="match status" value="1"/>
</dbReference>
<dbReference type="InterPro" id="IPR005311">
    <property type="entry name" value="PBP_dimer"/>
</dbReference>
<dbReference type="GO" id="GO:0071555">
    <property type="term" value="P:cell wall organization"/>
    <property type="evidence" value="ECO:0007669"/>
    <property type="project" value="TreeGrafter"/>
</dbReference>
<accession>A0A9D1DPW7</accession>
<evidence type="ECO:0000256" key="3">
    <source>
        <dbReference type="ARBA" id="ARBA00023136"/>
    </source>
</evidence>
<evidence type="ECO:0000256" key="4">
    <source>
        <dbReference type="SAM" id="Phobius"/>
    </source>
</evidence>
<dbReference type="Pfam" id="PF03793">
    <property type="entry name" value="PASTA"/>
    <property type="match status" value="2"/>
</dbReference>
<feature type="transmembrane region" description="Helical" evidence="4">
    <location>
        <begin position="12"/>
        <end position="33"/>
    </location>
</feature>
<evidence type="ECO:0000313" key="6">
    <source>
        <dbReference type="EMBL" id="HIR56865.1"/>
    </source>
</evidence>
<dbReference type="InterPro" id="IPR050515">
    <property type="entry name" value="Beta-lactam/transpept"/>
</dbReference>
<dbReference type="Gene3D" id="3.90.1310.10">
    <property type="entry name" value="Penicillin-binding protein 2a (Domain 2)"/>
    <property type="match status" value="1"/>
</dbReference>
<dbReference type="InterPro" id="IPR005543">
    <property type="entry name" value="PASTA_dom"/>
</dbReference>
<dbReference type="AlphaFoldDB" id="A0A9D1DPW7"/>
<comment type="caution">
    <text evidence="6">The sequence shown here is derived from an EMBL/GenBank/DDBJ whole genome shotgun (WGS) entry which is preliminary data.</text>
</comment>
<dbReference type="CDD" id="cd06576">
    <property type="entry name" value="PASTA_Pbp2x-like_1"/>
    <property type="match status" value="1"/>
</dbReference>
<organism evidence="6 7">
    <name type="scientific">Candidatus Gallacutalibacter pullicola</name>
    <dbReference type="NCBI Taxonomy" id="2840830"/>
    <lineage>
        <taxon>Bacteria</taxon>
        <taxon>Bacillati</taxon>
        <taxon>Bacillota</taxon>
        <taxon>Clostridia</taxon>
        <taxon>Eubacteriales</taxon>
        <taxon>Candidatus Gallacutalibacter</taxon>
    </lineage>
</organism>
<dbReference type="SMART" id="SM00740">
    <property type="entry name" value="PASTA"/>
    <property type="match status" value="2"/>
</dbReference>
<protein>
    <submittedName>
        <fullName evidence="6">PASTA domain-containing protein</fullName>
    </submittedName>
</protein>
<dbReference type="SUPFAM" id="SSF56601">
    <property type="entry name" value="beta-lactamase/transpeptidase-like"/>
    <property type="match status" value="1"/>
</dbReference>
<gene>
    <name evidence="6" type="ORF">IAA54_04290</name>
</gene>
<evidence type="ECO:0000313" key="7">
    <source>
        <dbReference type="Proteomes" id="UP000886785"/>
    </source>
</evidence>
<evidence type="ECO:0000259" key="5">
    <source>
        <dbReference type="PROSITE" id="PS51178"/>
    </source>
</evidence>
<dbReference type="InterPro" id="IPR001460">
    <property type="entry name" value="PCN-bd_Tpept"/>
</dbReference>
<dbReference type="Pfam" id="PF00905">
    <property type="entry name" value="Transpeptidase"/>
    <property type="match status" value="1"/>
</dbReference>
<keyword evidence="4" id="KW-1133">Transmembrane helix</keyword>
<dbReference type="GO" id="GO:0008658">
    <property type="term" value="F:penicillin binding"/>
    <property type="evidence" value="ECO:0007669"/>
    <property type="project" value="InterPro"/>
</dbReference>
<proteinExistence type="inferred from homology"/>
<dbReference type="PANTHER" id="PTHR30627:SF1">
    <property type="entry name" value="PEPTIDOGLYCAN D,D-TRANSPEPTIDASE FTSI"/>
    <property type="match status" value="1"/>
</dbReference>
<comment type="subcellular location">
    <subcellularLocation>
        <location evidence="1">Membrane</location>
    </subcellularLocation>
</comment>
<dbReference type="Gene3D" id="3.40.710.10">
    <property type="entry name" value="DD-peptidase/beta-lactamase superfamily"/>
    <property type="match status" value="1"/>
</dbReference>
<evidence type="ECO:0000256" key="2">
    <source>
        <dbReference type="ARBA" id="ARBA00007171"/>
    </source>
</evidence>
<dbReference type="EMBL" id="DVHF01000050">
    <property type="protein sequence ID" value="HIR56865.1"/>
    <property type="molecule type" value="Genomic_DNA"/>
</dbReference>
<keyword evidence="3 4" id="KW-0472">Membrane</keyword>
<name>A0A9D1DPW7_9FIRM</name>
<dbReference type="PANTHER" id="PTHR30627">
    <property type="entry name" value="PEPTIDOGLYCAN D,D-TRANSPEPTIDASE"/>
    <property type="match status" value="1"/>
</dbReference>
<keyword evidence="4" id="KW-0812">Transmembrane</keyword>
<reference evidence="6" key="2">
    <citation type="journal article" date="2021" name="PeerJ">
        <title>Extensive microbial diversity within the chicken gut microbiome revealed by metagenomics and culture.</title>
        <authorList>
            <person name="Gilroy R."/>
            <person name="Ravi A."/>
            <person name="Getino M."/>
            <person name="Pursley I."/>
            <person name="Horton D.L."/>
            <person name="Alikhan N.F."/>
            <person name="Baker D."/>
            <person name="Gharbi K."/>
            <person name="Hall N."/>
            <person name="Watson M."/>
            <person name="Adriaenssens E.M."/>
            <person name="Foster-Nyarko E."/>
            <person name="Jarju S."/>
            <person name="Secka A."/>
            <person name="Antonio M."/>
            <person name="Oren A."/>
            <person name="Chaudhuri R.R."/>
            <person name="La Ragione R."/>
            <person name="Hildebrand F."/>
            <person name="Pallen M.J."/>
        </authorList>
    </citation>
    <scope>NUCLEOTIDE SEQUENCE</scope>
    <source>
        <strain evidence="6">ChiSjej1B19-7085</strain>
    </source>
</reference>
<sequence length="737" mass="80569">MAQGATTRIWRRTLFVLILLIVGGFGLVTHSIFHLQIVQGEELQQRAVDQQMRDVSLSAQRGTIYDRNMTVLAMSSSVWDVVLEPAYIEEEQLDLIVDGLAGILGMEREEVMEHATKNNAYEILARKVENDVKEQILQFKQDNDIGSGIRLVENYKRYYPYGTSASTVLGFTGTDNTGLAGIEAQYDKELSGVAGRLVTAKNAVGTDMPLQYEQKVDAQNGHSLVLTIDRVVQHFLEKNLEEGIINNKVQNRATGIVMDVNTGEIIAMAVKGDYDPNNPLEIADPVERARIESLPEEEQGAVREAAQLAQWRNKAVSDTYYPGSVFKMCTGSMGLEENLINENTTFTCNGAVGVSGTTIHCWRRGGHGTETFAQGVCNSCNPFFIHIGQLLGPDKFFKYFESFGFTERTGIDLPGESRSIYYTAEQLNPVELATESFGQNFSITPIQMITACAAVANGGYLVQPHVVKQILDDQGNIVETIEPKIKRQVISTETSERMCAILQQNATTGTAKNGYLPGYRVAGKTGTSEKIQTYLETGTMQYIASYCGFAPADNPQYAMLLFFDEPKGDSYYGSSVAGPVWAKTMREILPYLGVEQKYTESELEKLDIQAPDVTGMTLSEAQSTIEGKELSYRVYGDGDTVISQIPAYGETIPQNGTMALYTDSASEDRTVTVPDLTGMTLSQANSTAVNAGLNISITGAALTGSNALSQSQSIEPGTSVSPGTVITVTFVEYDQVQ</sequence>
<dbReference type="Gene3D" id="3.30.10.20">
    <property type="match status" value="2"/>
</dbReference>